<evidence type="ECO:0000256" key="1">
    <source>
        <dbReference type="SAM" id="MobiDB-lite"/>
    </source>
</evidence>
<gene>
    <name evidence="2" type="ORF">ACFQS9_19885</name>
</gene>
<dbReference type="Pfam" id="PF12502">
    <property type="entry name" value="DUF3710"/>
    <property type="match status" value="1"/>
</dbReference>
<evidence type="ECO:0000313" key="3">
    <source>
        <dbReference type="Proteomes" id="UP001596484"/>
    </source>
</evidence>
<name>A0ABW2S361_9NOCA</name>
<feature type="compositionally biased region" description="Low complexity" evidence="1">
    <location>
        <begin position="253"/>
        <end position="262"/>
    </location>
</feature>
<accession>A0ABW2S361</accession>
<dbReference type="InterPro" id="IPR022183">
    <property type="entry name" value="DUF3710"/>
</dbReference>
<dbReference type="EMBL" id="JBHTCS010000024">
    <property type="protein sequence ID" value="MFC7450164.1"/>
    <property type="molecule type" value="Genomic_DNA"/>
</dbReference>
<sequence length="284" mass="30003">MFGRKKKAADEDLDQFEEFHDDVDAQAEVDEFEVEVRPEGGPYDLAELDDPEGAAQSRLDLGSVQVPLPEGGQIQVEMAPDGTPQAVHLVTEHGRITIAAYAAPKSPGQWREVAGDLAESLRADAAEISVQSGPWGRELHAVTPNADLRFIGVDGPRWMIRCVVAGPVGSAGLGEPLTAIAREILAGTVVNRGAEPYPVRTPLPVVLPQMLAEQLIAAQQQQMQAQQQATQAQQAVEIQEAAAAQAAAQAAAAAEAAAAEAQNHAVPPEERPGGSGSAMQQLRR</sequence>
<comment type="caution">
    <text evidence="2">The sequence shown here is derived from an EMBL/GenBank/DDBJ whole genome shotgun (WGS) entry which is preliminary data.</text>
</comment>
<protein>
    <submittedName>
        <fullName evidence="2">DUF3710 domain-containing protein</fullName>
    </submittedName>
</protein>
<keyword evidence="3" id="KW-1185">Reference proteome</keyword>
<feature type="compositionally biased region" description="Acidic residues" evidence="1">
    <location>
        <begin position="11"/>
        <end position="26"/>
    </location>
</feature>
<proteinExistence type="predicted"/>
<feature type="region of interest" description="Disordered" evidence="1">
    <location>
        <begin position="1"/>
        <end position="26"/>
    </location>
</feature>
<reference evidence="3" key="1">
    <citation type="journal article" date="2019" name="Int. J. Syst. Evol. Microbiol.">
        <title>The Global Catalogue of Microorganisms (GCM) 10K type strain sequencing project: providing services to taxonomists for standard genome sequencing and annotation.</title>
        <authorList>
            <consortium name="The Broad Institute Genomics Platform"/>
            <consortium name="The Broad Institute Genome Sequencing Center for Infectious Disease"/>
            <person name="Wu L."/>
            <person name="Ma J."/>
        </authorList>
    </citation>
    <scope>NUCLEOTIDE SEQUENCE [LARGE SCALE GENOMIC DNA]</scope>
    <source>
        <strain evidence="3">ICMP 19430</strain>
    </source>
</reference>
<organism evidence="2 3">
    <name type="scientific">Rhodococcus daqingensis</name>
    <dbReference type="NCBI Taxonomy" id="2479363"/>
    <lineage>
        <taxon>Bacteria</taxon>
        <taxon>Bacillati</taxon>
        <taxon>Actinomycetota</taxon>
        <taxon>Actinomycetes</taxon>
        <taxon>Mycobacteriales</taxon>
        <taxon>Nocardiaceae</taxon>
        <taxon>Rhodococcus</taxon>
    </lineage>
</organism>
<feature type="region of interest" description="Disordered" evidence="1">
    <location>
        <begin position="253"/>
        <end position="284"/>
    </location>
</feature>
<evidence type="ECO:0000313" key="2">
    <source>
        <dbReference type="EMBL" id="MFC7450164.1"/>
    </source>
</evidence>
<dbReference type="RefSeq" id="WP_378408289.1">
    <property type="nucleotide sequence ID" value="NZ_JBHTCS010000024.1"/>
</dbReference>
<dbReference type="Proteomes" id="UP001596484">
    <property type="component" value="Unassembled WGS sequence"/>
</dbReference>